<keyword evidence="1" id="KW-0472">Membrane</keyword>
<dbReference type="InterPro" id="IPR003675">
    <property type="entry name" value="Rce1/LyrA-like_dom"/>
</dbReference>
<protein>
    <recommendedName>
        <fullName evidence="2">CAAX prenyl protease 2/Lysostaphin resistance protein A-like domain-containing protein</fullName>
    </recommendedName>
</protein>
<comment type="caution">
    <text evidence="3">The sequence shown here is derived from an EMBL/GenBank/DDBJ whole genome shotgun (WGS) entry which is preliminary data.</text>
</comment>
<dbReference type="Proteomes" id="UP001499993">
    <property type="component" value="Unassembled WGS sequence"/>
</dbReference>
<reference evidence="4" key="1">
    <citation type="journal article" date="2019" name="Int. J. Syst. Evol. Microbiol.">
        <title>The Global Catalogue of Microorganisms (GCM) 10K type strain sequencing project: providing services to taxonomists for standard genome sequencing and annotation.</title>
        <authorList>
            <consortium name="The Broad Institute Genomics Platform"/>
            <consortium name="The Broad Institute Genome Sequencing Center for Infectious Disease"/>
            <person name="Wu L."/>
            <person name="Ma J."/>
        </authorList>
    </citation>
    <scope>NUCLEOTIDE SEQUENCE [LARGE SCALE GENOMIC DNA]</scope>
    <source>
        <strain evidence="4">JCM 18123</strain>
    </source>
</reference>
<keyword evidence="4" id="KW-1185">Reference proteome</keyword>
<organism evidence="3 4">
    <name type="scientific">Streptomonospora halophila</name>
    <dbReference type="NCBI Taxonomy" id="427369"/>
    <lineage>
        <taxon>Bacteria</taxon>
        <taxon>Bacillati</taxon>
        <taxon>Actinomycetota</taxon>
        <taxon>Actinomycetes</taxon>
        <taxon>Streptosporangiales</taxon>
        <taxon>Nocardiopsidaceae</taxon>
        <taxon>Streptomonospora</taxon>
    </lineage>
</organism>
<feature type="domain" description="CAAX prenyl protease 2/Lysostaphin resistance protein A-like" evidence="2">
    <location>
        <begin position="155"/>
        <end position="237"/>
    </location>
</feature>
<feature type="transmembrane region" description="Helical" evidence="1">
    <location>
        <begin position="56"/>
        <end position="81"/>
    </location>
</feature>
<evidence type="ECO:0000313" key="3">
    <source>
        <dbReference type="EMBL" id="GAA4948938.1"/>
    </source>
</evidence>
<evidence type="ECO:0000256" key="1">
    <source>
        <dbReference type="SAM" id="Phobius"/>
    </source>
</evidence>
<dbReference type="PANTHER" id="PTHR43592:SF15">
    <property type="entry name" value="CAAX AMINO TERMINAL PROTEASE FAMILY PROTEIN"/>
    <property type="match status" value="1"/>
</dbReference>
<evidence type="ECO:0000259" key="2">
    <source>
        <dbReference type="Pfam" id="PF02517"/>
    </source>
</evidence>
<name>A0ABP9GNE7_9ACTN</name>
<evidence type="ECO:0000313" key="4">
    <source>
        <dbReference type="Proteomes" id="UP001499993"/>
    </source>
</evidence>
<dbReference type="EMBL" id="BAABIK010000021">
    <property type="protein sequence ID" value="GAA4948938.1"/>
    <property type="molecule type" value="Genomic_DNA"/>
</dbReference>
<feature type="transmembrane region" description="Helical" evidence="1">
    <location>
        <begin position="172"/>
        <end position="201"/>
    </location>
</feature>
<keyword evidence="1" id="KW-1133">Transmembrane helix</keyword>
<feature type="transmembrane region" description="Helical" evidence="1">
    <location>
        <begin position="213"/>
        <end position="237"/>
    </location>
</feature>
<proteinExistence type="predicted"/>
<feature type="transmembrane region" description="Helical" evidence="1">
    <location>
        <begin position="12"/>
        <end position="35"/>
    </location>
</feature>
<gene>
    <name evidence="3" type="ORF">GCM10023224_36210</name>
</gene>
<accession>A0ABP9GNE7</accession>
<sequence>MAVPWTESVPQFGVVAGALASLLVVYAAVGEPLLGRRAFTRLQRTRGSDPRALVRFYRLAMGVHLAWTVAIALIVLLAPGVDAAHLGLRAPQAWLPLLAAVFGFGAALLIIWLITRDRGRSAPETGSPPLPPLPDPGQALGVLAPRGSRERRTAAAVAVTAGVGEELLYRGLLVAFGTALGAPVWLAAIAACVLFALAHLYQGWWGLVGPGLLGALFMVVYLGTGSLLIPIAVHIALEMRSLLLSGSGRRHRARAL</sequence>
<dbReference type="Pfam" id="PF02517">
    <property type="entry name" value="Rce1-like"/>
    <property type="match status" value="1"/>
</dbReference>
<dbReference type="PANTHER" id="PTHR43592">
    <property type="entry name" value="CAAX AMINO TERMINAL PROTEASE"/>
    <property type="match status" value="1"/>
</dbReference>
<feature type="transmembrane region" description="Helical" evidence="1">
    <location>
        <begin position="93"/>
        <end position="114"/>
    </location>
</feature>
<keyword evidence="1" id="KW-0812">Transmembrane</keyword>